<comment type="similarity">
    <text evidence="1">Belongs to the short-chain dehydrogenases/reductases (SDR) family.</text>
</comment>
<dbReference type="PROSITE" id="PS00061">
    <property type="entry name" value="ADH_SHORT"/>
    <property type="match status" value="1"/>
</dbReference>
<gene>
    <name evidence="3" type="ORF">MTR64_16735</name>
</gene>
<keyword evidence="4" id="KW-1185">Reference proteome</keyword>
<organism evidence="3 4">
    <name type="scientific">Novosphingobium album</name>
    <name type="common">ex Hu et al. 2023</name>
    <dbReference type="NCBI Taxonomy" id="2930093"/>
    <lineage>
        <taxon>Bacteria</taxon>
        <taxon>Pseudomonadati</taxon>
        <taxon>Pseudomonadota</taxon>
        <taxon>Alphaproteobacteria</taxon>
        <taxon>Sphingomonadales</taxon>
        <taxon>Sphingomonadaceae</taxon>
        <taxon>Novosphingobium</taxon>
    </lineage>
</organism>
<sequence>MPDHKPLIAKRLQGKSILVAGGGGIGNGLARRFAAEGANVVLGDMAVDAAEKTARDIRDHGGSAIAVELDGAVESSAAAAVSLACERFGGLDGLHINFASFVDQDPANGVLELPMTDFDETMRVNLRGYYLCTRAALPALLARESSSIVFTSSPAACKGEPVRVAYAIAKAGVEALMRHVAARYAERGLRSNCISPGATMHERLERELDDETKQFCYSLALIKSRLGRPDDIAAMSALLMSEEGSYITGQVIGVDGGVIMRR</sequence>
<keyword evidence="2" id="KW-0560">Oxidoreductase</keyword>
<dbReference type="SUPFAM" id="SSF51735">
    <property type="entry name" value="NAD(P)-binding Rossmann-fold domains"/>
    <property type="match status" value="1"/>
</dbReference>
<accession>A0ABT0B5A8</accession>
<dbReference type="Gene3D" id="3.40.50.720">
    <property type="entry name" value="NAD(P)-binding Rossmann-like Domain"/>
    <property type="match status" value="1"/>
</dbReference>
<dbReference type="InterPro" id="IPR036291">
    <property type="entry name" value="NAD(P)-bd_dom_sf"/>
</dbReference>
<protein>
    <submittedName>
        <fullName evidence="3">SDR family oxidoreductase</fullName>
    </submittedName>
</protein>
<evidence type="ECO:0000256" key="2">
    <source>
        <dbReference type="ARBA" id="ARBA00023002"/>
    </source>
</evidence>
<dbReference type="Pfam" id="PF13561">
    <property type="entry name" value="adh_short_C2"/>
    <property type="match status" value="1"/>
</dbReference>
<proteinExistence type="inferred from homology"/>
<dbReference type="Proteomes" id="UP001162880">
    <property type="component" value="Unassembled WGS sequence"/>
</dbReference>
<dbReference type="EMBL" id="JALHLE010000029">
    <property type="protein sequence ID" value="MCJ2180220.1"/>
    <property type="molecule type" value="Genomic_DNA"/>
</dbReference>
<reference evidence="3" key="1">
    <citation type="submission" date="2022-03" db="EMBL/GenBank/DDBJ databases">
        <title>Identification of a novel bacterium isolated from mangrove sediments.</title>
        <authorList>
            <person name="Pan X."/>
        </authorList>
    </citation>
    <scope>NUCLEOTIDE SEQUENCE</scope>
    <source>
        <strain evidence="3">B2580</strain>
    </source>
</reference>
<dbReference type="RefSeq" id="WP_243995641.1">
    <property type="nucleotide sequence ID" value="NZ_JALHLE010000029.1"/>
</dbReference>
<dbReference type="InterPro" id="IPR002347">
    <property type="entry name" value="SDR_fam"/>
</dbReference>
<evidence type="ECO:0000313" key="4">
    <source>
        <dbReference type="Proteomes" id="UP001162880"/>
    </source>
</evidence>
<evidence type="ECO:0000313" key="3">
    <source>
        <dbReference type="EMBL" id="MCJ2180220.1"/>
    </source>
</evidence>
<dbReference type="PANTHER" id="PTHR24321:SF14">
    <property type="entry name" value="SHORT-CHAIN TYPE DEHYDROGENASE_REDUCTASE BLR2146-RELATED"/>
    <property type="match status" value="1"/>
</dbReference>
<dbReference type="InterPro" id="IPR020904">
    <property type="entry name" value="Sc_DH/Rdtase_CS"/>
</dbReference>
<evidence type="ECO:0000256" key="1">
    <source>
        <dbReference type="ARBA" id="ARBA00006484"/>
    </source>
</evidence>
<dbReference type="PANTHER" id="PTHR24321">
    <property type="entry name" value="DEHYDROGENASES, SHORT CHAIN"/>
    <property type="match status" value="1"/>
</dbReference>
<comment type="caution">
    <text evidence="3">The sequence shown here is derived from an EMBL/GenBank/DDBJ whole genome shotgun (WGS) entry which is preliminary data.</text>
</comment>
<name>A0ABT0B5A8_9SPHN</name>
<dbReference type="PRINTS" id="PR00081">
    <property type="entry name" value="GDHRDH"/>
</dbReference>
<dbReference type="CDD" id="cd05233">
    <property type="entry name" value="SDR_c"/>
    <property type="match status" value="1"/>
</dbReference>